<dbReference type="Proteomes" id="UP001519294">
    <property type="component" value="Unassembled WGS sequence"/>
</dbReference>
<keyword evidence="2" id="KW-0436">Ligase</keyword>
<comment type="caution">
    <text evidence="2">The sequence shown here is derived from an EMBL/GenBank/DDBJ whole genome shotgun (WGS) entry which is preliminary data.</text>
</comment>
<dbReference type="EMBL" id="JAGIKX010000006">
    <property type="protein sequence ID" value="MBP2257215.1"/>
    <property type="molecule type" value="Genomic_DNA"/>
</dbReference>
<name>A0ABS4S6W5_9BACI</name>
<proteinExistence type="predicted"/>
<dbReference type="CDD" id="cd16443">
    <property type="entry name" value="LplA"/>
    <property type="match status" value="1"/>
</dbReference>
<feature type="domain" description="BPL/LPL catalytic" evidence="1">
    <location>
        <begin position="37"/>
        <end position="247"/>
    </location>
</feature>
<organism evidence="2 3">
    <name type="scientific">Virgibacillus alimentarius</name>
    <dbReference type="NCBI Taxonomy" id="698769"/>
    <lineage>
        <taxon>Bacteria</taxon>
        <taxon>Bacillati</taxon>
        <taxon>Bacillota</taxon>
        <taxon>Bacilli</taxon>
        <taxon>Bacillales</taxon>
        <taxon>Bacillaceae</taxon>
        <taxon>Virgibacillus</taxon>
    </lineage>
</organism>
<reference evidence="2 3" key="1">
    <citation type="submission" date="2021-03" db="EMBL/GenBank/DDBJ databases">
        <title>Genomic Encyclopedia of Type Strains, Phase IV (KMG-IV): sequencing the most valuable type-strain genomes for metagenomic binning, comparative biology and taxonomic classification.</title>
        <authorList>
            <person name="Goeker M."/>
        </authorList>
    </citation>
    <scope>NUCLEOTIDE SEQUENCE [LARGE SCALE GENOMIC DNA]</scope>
    <source>
        <strain evidence="2 3">DSM 25790</strain>
    </source>
</reference>
<dbReference type="EC" id="6.3.1.20" evidence="2"/>
<dbReference type="GO" id="GO:0016979">
    <property type="term" value="F:lipoate-protein ligase activity"/>
    <property type="evidence" value="ECO:0007669"/>
    <property type="project" value="UniProtKB-EC"/>
</dbReference>
<accession>A0ABS4S6W5</accession>
<dbReference type="InterPro" id="IPR045864">
    <property type="entry name" value="aa-tRNA-synth_II/BPL/LPL"/>
</dbReference>
<dbReference type="SUPFAM" id="SSF55681">
    <property type="entry name" value="Class II aaRS and biotin synthetases"/>
    <property type="match status" value="1"/>
</dbReference>
<dbReference type="InterPro" id="IPR050664">
    <property type="entry name" value="Octanoyltrans_LipM/LipL"/>
</dbReference>
<gene>
    <name evidence="2" type="ORF">J2Z81_001163</name>
</gene>
<dbReference type="PANTHER" id="PTHR43679:SF2">
    <property type="entry name" value="OCTANOYL-[GCVH]:PROTEIN N-OCTANOYLTRANSFERASE"/>
    <property type="match status" value="1"/>
</dbReference>
<evidence type="ECO:0000313" key="3">
    <source>
        <dbReference type="Proteomes" id="UP001519294"/>
    </source>
</evidence>
<keyword evidence="3" id="KW-1185">Reference proteome</keyword>
<dbReference type="Gene3D" id="3.30.930.10">
    <property type="entry name" value="Bira Bifunctional Protein, Domain 2"/>
    <property type="match status" value="1"/>
</dbReference>
<dbReference type="InterPro" id="IPR004143">
    <property type="entry name" value="BPL_LPL_catalytic"/>
</dbReference>
<sequence>MELIFEKEEWGFIDTGHLDASVNMALDESLLNWHSNGEIPPTLRFYGWSAPSLSVGHFQKIEKTIDFSAIERHSCQFVRRLTGGSAVLHDDELTYSLVVSENHPSIPKSVREAYYILTKGILEGYKNLGIHAEYAYPDKESLKDRTAVCFEKPAYYEMIIDGKKISGNAQTRKKGVLLQHGSIPMSIDENMLFDLFLFPSEKVKNRKRASFSKKAIAINQITNKKHTYDMLKESFFKGFQTGLDIKLKPFTLSESKWEEVLQLAKEKYTADILT</sequence>
<protein>
    <submittedName>
        <fullName evidence="2">Lipoate-protein ligase A</fullName>
        <ecNumber evidence="2">6.3.1.20</ecNumber>
    </submittedName>
</protein>
<dbReference type="PROSITE" id="PS51733">
    <property type="entry name" value="BPL_LPL_CATALYTIC"/>
    <property type="match status" value="1"/>
</dbReference>
<evidence type="ECO:0000259" key="1">
    <source>
        <dbReference type="PROSITE" id="PS51733"/>
    </source>
</evidence>
<dbReference type="PANTHER" id="PTHR43679">
    <property type="entry name" value="OCTANOYLTRANSFERASE LIPM-RELATED"/>
    <property type="match status" value="1"/>
</dbReference>
<dbReference type="Pfam" id="PF21948">
    <property type="entry name" value="LplA-B_cat"/>
    <property type="match status" value="1"/>
</dbReference>
<evidence type="ECO:0000313" key="2">
    <source>
        <dbReference type="EMBL" id="MBP2257215.1"/>
    </source>
</evidence>